<organism evidence="2">
    <name type="scientific">Ixodes ricinus</name>
    <name type="common">Common tick</name>
    <name type="synonym">Acarus ricinus</name>
    <dbReference type="NCBI Taxonomy" id="34613"/>
    <lineage>
        <taxon>Eukaryota</taxon>
        <taxon>Metazoa</taxon>
        <taxon>Ecdysozoa</taxon>
        <taxon>Arthropoda</taxon>
        <taxon>Chelicerata</taxon>
        <taxon>Arachnida</taxon>
        <taxon>Acari</taxon>
        <taxon>Parasitiformes</taxon>
        <taxon>Ixodida</taxon>
        <taxon>Ixodoidea</taxon>
        <taxon>Ixodidae</taxon>
        <taxon>Ixodinae</taxon>
        <taxon>Ixodes</taxon>
    </lineage>
</organism>
<dbReference type="PANTHER" id="PTHR11941:SF27">
    <property type="entry name" value="ETHYLMALONYL-COA DECARBOXYLASE"/>
    <property type="match status" value="1"/>
</dbReference>
<proteinExistence type="evidence at transcript level"/>
<dbReference type="EMBL" id="GEFM01006823">
    <property type="protein sequence ID" value="JAP68973.1"/>
    <property type="molecule type" value="mRNA"/>
</dbReference>
<dbReference type="SUPFAM" id="SSF52096">
    <property type="entry name" value="ClpP/crotonase"/>
    <property type="match status" value="1"/>
</dbReference>
<dbReference type="CDD" id="cd06558">
    <property type="entry name" value="crotonase-like"/>
    <property type="match status" value="1"/>
</dbReference>
<dbReference type="AlphaFoldDB" id="A0A131XP41"/>
<dbReference type="Gene3D" id="3.90.226.10">
    <property type="entry name" value="2-enoyl-CoA Hydratase, Chain A, domain 1"/>
    <property type="match status" value="1"/>
</dbReference>
<dbReference type="FunFam" id="3.90.226.10:FF:000109">
    <property type="entry name" value="Enoyl-CoA hydratase, putative"/>
    <property type="match status" value="1"/>
</dbReference>
<dbReference type="GO" id="GO:0005829">
    <property type="term" value="C:cytosol"/>
    <property type="evidence" value="ECO:0007669"/>
    <property type="project" value="TreeGrafter"/>
</dbReference>
<reference evidence="2" key="1">
    <citation type="submission" date="2016-02" db="EMBL/GenBank/DDBJ databases">
        <title>RNAseq analyses of the midgut from blood- or serum-fed Ixodes ricinus ticks.</title>
        <authorList>
            <person name="Perner J."/>
            <person name="Provaznik J."/>
            <person name="Schrenkova J."/>
            <person name="Urbanova V."/>
            <person name="Ribeiro J.M."/>
            <person name="Kopacek P."/>
        </authorList>
    </citation>
    <scope>NUCLEOTIDE SEQUENCE</scope>
    <source>
        <tissue evidence="2">Gut</tissue>
    </source>
</reference>
<evidence type="ECO:0000256" key="1">
    <source>
        <dbReference type="ARBA" id="ARBA00023239"/>
    </source>
</evidence>
<dbReference type="Pfam" id="PF00378">
    <property type="entry name" value="ECH_1"/>
    <property type="match status" value="1"/>
</dbReference>
<dbReference type="GO" id="GO:0006635">
    <property type="term" value="P:fatty acid beta-oxidation"/>
    <property type="evidence" value="ECO:0007669"/>
    <property type="project" value="TreeGrafter"/>
</dbReference>
<sequence length="269" mass="29384">MPLISDEFRHKLRSLKSGGNVQFIEDVSTGIAQIILSHPEKRNCISGEMMLELQDIVGRLEQWQTGKAVILRGDGGFFSSGGNLVTMRAIGTSEEGLQMAHLMQDTLVRFSKLRMLTVALVEGRALGGAAELTAVPDFRLLTPDAQVQFVHLRMGILPAWGGVTWLTRLVGPQLALDLITTGRVLGGEEAVRTGFASALLEGKDPLAEALTWLQERLKPPIRLIRDAKAAVVAARDLPFADALRKEAQLFAPLWGGDHNKEALARNIKH</sequence>
<name>A0A131XP41_IXORI</name>
<dbReference type="InterPro" id="IPR001753">
    <property type="entry name" value="Enoyl-CoA_hydra/iso"/>
</dbReference>
<keyword evidence="1" id="KW-0456">Lyase</keyword>
<protein>
    <submittedName>
        <fullName evidence="2">Putative ethylmalonyl-coa decarboxylase</fullName>
    </submittedName>
</protein>
<accession>A0A131XP41</accession>
<dbReference type="GO" id="GO:0016829">
    <property type="term" value="F:lyase activity"/>
    <property type="evidence" value="ECO:0007669"/>
    <property type="project" value="UniProtKB-KW"/>
</dbReference>
<dbReference type="InterPro" id="IPR029045">
    <property type="entry name" value="ClpP/crotonase-like_dom_sf"/>
</dbReference>
<evidence type="ECO:0000313" key="2">
    <source>
        <dbReference type="EMBL" id="JAP68973.1"/>
    </source>
</evidence>
<dbReference type="PANTHER" id="PTHR11941">
    <property type="entry name" value="ENOYL-COA HYDRATASE-RELATED"/>
    <property type="match status" value="1"/>
</dbReference>